<dbReference type="AlphaFoldDB" id="A0A195F0B9"/>
<protein>
    <submittedName>
        <fullName evidence="1">Uncharacterized protein</fullName>
    </submittedName>
</protein>
<dbReference type="EMBL" id="KQ981880">
    <property type="protein sequence ID" value="KYN33923.1"/>
    <property type="molecule type" value="Genomic_DNA"/>
</dbReference>
<sequence length="93" mass="10296">MNEWSDRKLPAPIAMPFKSVKPSKKICAADAMGAVNIYSDSNSKSRRQCGRGPLFLEERKHAICNRDRNIGGSSNAKAETSRSRKNLILYSPA</sequence>
<name>A0A195F0B9_9HYME</name>
<accession>A0A195F0B9</accession>
<proteinExistence type="predicted"/>
<keyword evidence="2" id="KW-1185">Reference proteome</keyword>
<reference evidence="1 2" key="1">
    <citation type="submission" date="2016-03" db="EMBL/GenBank/DDBJ databases">
        <title>Trachymyrmex septentrionalis WGS genome.</title>
        <authorList>
            <person name="Nygaard S."/>
            <person name="Hu H."/>
            <person name="Boomsma J."/>
            <person name="Zhang G."/>
        </authorList>
    </citation>
    <scope>NUCLEOTIDE SEQUENCE [LARGE SCALE GENOMIC DNA]</scope>
    <source>
        <strain evidence="1">Tsep2-gDNA-1</strain>
        <tissue evidence="1">Whole body</tissue>
    </source>
</reference>
<organism evidence="1 2">
    <name type="scientific">Trachymyrmex septentrionalis</name>
    <dbReference type="NCBI Taxonomy" id="34720"/>
    <lineage>
        <taxon>Eukaryota</taxon>
        <taxon>Metazoa</taxon>
        <taxon>Ecdysozoa</taxon>
        <taxon>Arthropoda</taxon>
        <taxon>Hexapoda</taxon>
        <taxon>Insecta</taxon>
        <taxon>Pterygota</taxon>
        <taxon>Neoptera</taxon>
        <taxon>Endopterygota</taxon>
        <taxon>Hymenoptera</taxon>
        <taxon>Apocrita</taxon>
        <taxon>Aculeata</taxon>
        <taxon>Formicoidea</taxon>
        <taxon>Formicidae</taxon>
        <taxon>Myrmicinae</taxon>
        <taxon>Trachymyrmex</taxon>
    </lineage>
</organism>
<dbReference type="Proteomes" id="UP000078541">
    <property type="component" value="Unassembled WGS sequence"/>
</dbReference>
<gene>
    <name evidence="1" type="ORF">ALC56_11737</name>
</gene>
<evidence type="ECO:0000313" key="2">
    <source>
        <dbReference type="Proteomes" id="UP000078541"/>
    </source>
</evidence>
<evidence type="ECO:0000313" key="1">
    <source>
        <dbReference type="EMBL" id="KYN33923.1"/>
    </source>
</evidence>